<dbReference type="PANTHER" id="PTHR37804">
    <property type="entry name" value="CDAA REGULATORY PROTEIN CDAR"/>
    <property type="match status" value="1"/>
</dbReference>
<protein>
    <recommendedName>
        <fullName evidence="3">YbbR-like domain-containing protein</fullName>
    </recommendedName>
</protein>
<evidence type="ECO:0000313" key="2">
    <source>
        <dbReference type="Proteomes" id="UP000245627"/>
    </source>
</evidence>
<proteinExistence type="predicted"/>
<dbReference type="AlphaFoldDB" id="A0A2T8HGN7"/>
<dbReference type="InterPro" id="IPR053154">
    <property type="entry name" value="c-di-AMP_regulator"/>
</dbReference>
<organism evidence="1 2">
    <name type="scientific">Sphingobacterium corticibacter</name>
    <dbReference type="NCBI Taxonomy" id="2171749"/>
    <lineage>
        <taxon>Bacteria</taxon>
        <taxon>Pseudomonadati</taxon>
        <taxon>Bacteroidota</taxon>
        <taxon>Sphingobacteriia</taxon>
        <taxon>Sphingobacteriales</taxon>
        <taxon>Sphingobacteriaceae</taxon>
        <taxon>Sphingobacterium</taxon>
    </lineage>
</organism>
<accession>A0A2T8HGN7</accession>
<gene>
    <name evidence="1" type="ORF">DC487_13875</name>
</gene>
<evidence type="ECO:0000313" key="1">
    <source>
        <dbReference type="EMBL" id="PVH24616.1"/>
    </source>
</evidence>
<sequence length="315" mass="36153">MPTRRFSKIQRRKINIFLRCLVISFVAWSLFAISSSYDFLQMARVSYVNLPEERAFHPLQSDMVQVRLRMSGWDILVKRFHPDTARLEVDLGGLKTRNFIAFSSQIGFVNKQFPINKQAISVMPDTLFFDFSKQIQKRVPVKPVYGITYRKQYGIVGEVRTNPAFVTITGPAEDIDEIAYIETDSIKGELLDNDVRTVSYLNRKSKTNIAVYPTFAEVLIPIGEMTEKVIELPIRVQNAESYTSVRTIPGKVKVTLLVSLLDYAKWTARDFEAVADVQDWTRGKATSLPVQLTKIPPYCQVLRIEPQNIDFFVRL</sequence>
<dbReference type="OrthoDB" id="1115707at2"/>
<dbReference type="Gene3D" id="2.170.120.40">
    <property type="entry name" value="YbbR-like domain"/>
    <property type="match status" value="1"/>
</dbReference>
<dbReference type="Gene3D" id="2.170.120.30">
    <property type="match status" value="1"/>
</dbReference>
<keyword evidence="2" id="KW-1185">Reference proteome</keyword>
<dbReference type="Proteomes" id="UP000245627">
    <property type="component" value="Unassembled WGS sequence"/>
</dbReference>
<dbReference type="EMBL" id="QDKG01000005">
    <property type="protein sequence ID" value="PVH24616.1"/>
    <property type="molecule type" value="Genomic_DNA"/>
</dbReference>
<name>A0A2T8HGN7_9SPHI</name>
<evidence type="ECO:0008006" key="3">
    <source>
        <dbReference type="Google" id="ProtNLM"/>
    </source>
</evidence>
<dbReference type="InterPro" id="IPR012505">
    <property type="entry name" value="YbbR"/>
</dbReference>
<dbReference type="PANTHER" id="PTHR37804:SF1">
    <property type="entry name" value="CDAA REGULATORY PROTEIN CDAR"/>
    <property type="match status" value="1"/>
</dbReference>
<reference evidence="1 2" key="1">
    <citation type="submission" date="2018-04" db="EMBL/GenBank/DDBJ databases">
        <title>Sphingobacterium cortibacter sp. nov.</title>
        <authorList>
            <person name="Li Y."/>
        </authorList>
    </citation>
    <scope>NUCLEOTIDE SEQUENCE [LARGE SCALE GENOMIC DNA]</scope>
    <source>
        <strain evidence="1 2">2c-3</strain>
    </source>
</reference>
<comment type="caution">
    <text evidence="1">The sequence shown here is derived from an EMBL/GenBank/DDBJ whole genome shotgun (WGS) entry which is preliminary data.</text>
</comment>
<dbReference type="Pfam" id="PF07949">
    <property type="entry name" value="YbbR"/>
    <property type="match status" value="1"/>
</dbReference>